<dbReference type="EMBL" id="JAUJYO010000021">
    <property type="protein sequence ID" value="KAK1284372.1"/>
    <property type="molecule type" value="Genomic_DNA"/>
</dbReference>
<gene>
    <name evidence="2" type="ORF">QJS10_CPB21g01353</name>
</gene>
<reference evidence="2" key="2">
    <citation type="submission" date="2023-06" db="EMBL/GenBank/DDBJ databases">
        <authorList>
            <person name="Ma L."/>
            <person name="Liu K.-W."/>
            <person name="Li Z."/>
            <person name="Hsiao Y.-Y."/>
            <person name="Qi Y."/>
            <person name="Fu T."/>
            <person name="Tang G."/>
            <person name="Zhang D."/>
            <person name="Sun W.-H."/>
            <person name="Liu D.-K."/>
            <person name="Li Y."/>
            <person name="Chen G.-Z."/>
            <person name="Liu X.-D."/>
            <person name="Liao X.-Y."/>
            <person name="Jiang Y.-T."/>
            <person name="Yu X."/>
            <person name="Hao Y."/>
            <person name="Huang J."/>
            <person name="Zhao X.-W."/>
            <person name="Ke S."/>
            <person name="Chen Y.-Y."/>
            <person name="Wu W.-L."/>
            <person name="Hsu J.-L."/>
            <person name="Lin Y.-F."/>
            <person name="Huang M.-D."/>
            <person name="Li C.-Y."/>
            <person name="Huang L."/>
            <person name="Wang Z.-W."/>
            <person name="Zhao X."/>
            <person name="Zhong W.-Y."/>
            <person name="Peng D.-H."/>
            <person name="Ahmad S."/>
            <person name="Lan S."/>
            <person name="Zhang J.-S."/>
            <person name="Tsai W.-C."/>
            <person name="Van De Peer Y."/>
            <person name="Liu Z.-J."/>
        </authorList>
    </citation>
    <scope>NUCLEOTIDE SEQUENCE</scope>
    <source>
        <strain evidence="2">CP</strain>
        <tissue evidence="2">Leaves</tissue>
    </source>
</reference>
<dbReference type="AlphaFoldDB" id="A0AAV9C6J9"/>
<evidence type="ECO:0000313" key="3">
    <source>
        <dbReference type="Proteomes" id="UP001180020"/>
    </source>
</evidence>
<evidence type="ECO:0000313" key="2">
    <source>
        <dbReference type="EMBL" id="KAK1284372.1"/>
    </source>
</evidence>
<feature type="compositionally biased region" description="Polar residues" evidence="1">
    <location>
        <begin position="1"/>
        <end position="16"/>
    </location>
</feature>
<name>A0AAV9C6J9_ACOCL</name>
<organism evidence="2 3">
    <name type="scientific">Acorus calamus</name>
    <name type="common">Sweet flag</name>
    <dbReference type="NCBI Taxonomy" id="4465"/>
    <lineage>
        <taxon>Eukaryota</taxon>
        <taxon>Viridiplantae</taxon>
        <taxon>Streptophyta</taxon>
        <taxon>Embryophyta</taxon>
        <taxon>Tracheophyta</taxon>
        <taxon>Spermatophyta</taxon>
        <taxon>Magnoliopsida</taxon>
        <taxon>Liliopsida</taxon>
        <taxon>Acoraceae</taxon>
        <taxon>Acorus</taxon>
    </lineage>
</organism>
<dbReference type="Proteomes" id="UP001180020">
    <property type="component" value="Unassembled WGS sequence"/>
</dbReference>
<evidence type="ECO:0000256" key="1">
    <source>
        <dbReference type="SAM" id="MobiDB-lite"/>
    </source>
</evidence>
<comment type="caution">
    <text evidence="2">The sequence shown here is derived from an EMBL/GenBank/DDBJ whole genome shotgun (WGS) entry which is preliminary data.</text>
</comment>
<protein>
    <submittedName>
        <fullName evidence="2">Uncharacterized protein</fullName>
    </submittedName>
</protein>
<proteinExistence type="predicted"/>
<feature type="region of interest" description="Disordered" evidence="1">
    <location>
        <begin position="1"/>
        <end position="24"/>
    </location>
</feature>
<keyword evidence="3" id="KW-1185">Reference proteome</keyword>
<reference evidence="2" key="1">
    <citation type="journal article" date="2023" name="Nat. Commun.">
        <title>Diploid and tetraploid genomes of Acorus and the evolution of monocots.</title>
        <authorList>
            <person name="Ma L."/>
            <person name="Liu K.W."/>
            <person name="Li Z."/>
            <person name="Hsiao Y.Y."/>
            <person name="Qi Y."/>
            <person name="Fu T."/>
            <person name="Tang G.D."/>
            <person name="Zhang D."/>
            <person name="Sun W.H."/>
            <person name="Liu D.K."/>
            <person name="Li Y."/>
            <person name="Chen G.Z."/>
            <person name="Liu X.D."/>
            <person name="Liao X.Y."/>
            <person name="Jiang Y.T."/>
            <person name="Yu X."/>
            <person name="Hao Y."/>
            <person name="Huang J."/>
            <person name="Zhao X.W."/>
            <person name="Ke S."/>
            <person name="Chen Y.Y."/>
            <person name="Wu W.L."/>
            <person name="Hsu J.L."/>
            <person name="Lin Y.F."/>
            <person name="Huang M.D."/>
            <person name="Li C.Y."/>
            <person name="Huang L."/>
            <person name="Wang Z.W."/>
            <person name="Zhao X."/>
            <person name="Zhong W.Y."/>
            <person name="Peng D.H."/>
            <person name="Ahmad S."/>
            <person name="Lan S."/>
            <person name="Zhang J.S."/>
            <person name="Tsai W.C."/>
            <person name="Van de Peer Y."/>
            <person name="Liu Z.J."/>
        </authorList>
    </citation>
    <scope>NUCLEOTIDE SEQUENCE</scope>
    <source>
        <strain evidence="2">CP</strain>
    </source>
</reference>
<accession>A0AAV9C6J9</accession>
<sequence>MLDPNRTGQWVPQSGQKLPESPQKACAQRPLLLQQRHHPLLEQWLNYSAL</sequence>